<keyword evidence="6" id="KW-1185">Reference proteome</keyword>
<dbReference type="SMART" id="SM00595">
    <property type="entry name" value="MADF"/>
    <property type="match status" value="1"/>
</dbReference>
<accession>A0AAV3YZ21</accession>
<dbReference type="GO" id="GO:0005667">
    <property type="term" value="C:transcription regulator complex"/>
    <property type="evidence" value="ECO:0007669"/>
    <property type="project" value="TreeGrafter"/>
</dbReference>
<feature type="domain" description="MADF" evidence="3">
    <location>
        <begin position="11"/>
        <end position="100"/>
    </location>
</feature>
<dbReference type="Pfam" id="PF10545">
    <property type="entry name" value="MADF_DNA_bdg"/>
    <property type="match status" value="1"/>
</dbReference>
<evidence type="ECO:0000259" key="3">
    <source>
        <dbReference type="PROSITE" id="PS51029"/>
    </source>
</evidence>
<reference evidence="5 6" key="1">
    <citation type="journal article" date="2021" name="Elife">
        <title>Chloroplast acquisition without the gene transfer in kleptoplastic sea slugs, Plakobranchus ocellatus.</title>
        <authorList>
            <person name="Maeda T."/>
            <person name="Takahashi S."/>
            <person name="Yoshida T."/>
            <person name="Shimamura S."/>
            <person name="Takaki Y."/>
            <person name="Nagai Y."/>
            <person name="Toyoda A."/>
            <person name="Suzuki Y."/>
            <person name="Arimoto A."/>
            <person name="Ishii H."/>
            <person name="Satoh N."/>
            <person name="Nishiyama T."/>
            <person name="Hasebe M."/>
            <person name="Maruyama T."/>
            <person name="Minagawa J."/>
            <person name="Obokata J."/>
            <person name="Shigenobu S."/>
        </authorList>
    </citation>
    <scope>NUCLEOTIDE SEQUENCE [LARGE SCALE GENOMIC DNA]</scope>
</reference>
<evidence type="ECO:0000313" key="6">
    <source>
        <dbReference type="Proteomes" id="UP000735302"/>
    </source>
</evidence>
<dbReference type="InterPro" id="IPR039353">
    <property type="entry name" value="TF_Adf1"/>
</dbReference>
<dbReference type="PANTHER" id="PTHR12243">
    <property type="entry name" value="MADF DOMAIN TRANSCRIPTION FACTOR"/>
    <property type="match status" value="1"/>
</dbReference>
<dbReference type="PANTHER" id="PTHR12243:SF60">
    <property type="entry name" value="SI:CH211-15D5.12-RELATED"/>
    <property type="match status" value="1"/>
</dbReference>
<dbReference type="InterPro" id="IPR006578">
    <property type="entry name" value="MADF-dom"/>
</dbReference>
<dbReference type="InterPro" id="IPR004210">
    <property type="entry name" value="BESS_motif"/>
</dbReference>
<proteinExistence type="predicted"/>
<comment type="subcellular location">
    <subcellularLocation>
        <location evidence="1">Nucleus</location>
    </subcellularLocation>
</comment>
<feature type="domain" description="BESS" evidence="4">
    <location>
        <begin position="180"/>
        <end position="219"/>
    </location>
</feature>
<feature type="region of interest" description="Disordered" evidence="2">
    <location>
        <begin position="121"/>
        <end position="163"/>
    </location>
</feature>
<evidence type="ECO:0000256" key="1">
    <source>
        <dbReference type="PROSITE-ProRule" id="PRU00371"/>
    </source>
</evidence>
<feature type="compositionally biased region" description="Polar residues" evidence="2">
    <location>
        <begin position="121"/>
        <end position="155"/>
    </location>
</feature>
<sequence>MALFPPNKEEALINAVESRPTLYDKSDKMYSNRDVVGKLWKDVAEEIESEATVCKVKWQSLRDYFLRKRRENTKKSGQAASTKRQWYLYERMSFLNSFVAARESSGNLDSVPIADESLVIQESQADSQPSSEPPQLQFESLNDSQDNASTASNSGRQKKRKYETEDIDREIIKALKQEPENEHELFFKSLIPTVSQLDPINTMLFQAEVQHLAVKYLQEQQLCRPSTSGSAPQHPNTRGEGNFYEQYYTSSEAGNSF</sequence>
<dbReference type="GO" id="GO:0003677">
    <property type="term" value="F:DNA binding"/>
    <property type="evidence" value="ECO:0007669"/>
    <property type="project" value="InterPro"/>
</dbReference>
<evidence type="ECO:0000259" key="4">
    <source>
        <dbReference type="PROSITE" id="PS51031"/>
    </source>
</evidence>
<organism evidence="5 6">
    <name type="scientific">Plakobranchus ocellatus</name>
    <dbReference type="NCBI Taxonomy" id="259542"/>
    <lineage>
        <taxon>Eukaryota</taxon>
        <taxon>Metazoa</taxon>
        <taxon>Spiralia</taxon>
        <taxon>Lophotrochozoa</taxon>
        <taxon>Mollusca</taxon>
        <taxon>Gastropoda</taxon>
        <taxon>Heterobranchia</taxon>
        <taxon>Euthyneura</taxon>
        <taxon>Panpulmonata</taxon>
        <taxon>Sacoglossa</taxon>
        <taxon>Placobranchoidea</taxon>
        <taxon>Plakobranchidae</taxon>
        <taxon>Plakobranchus</taxon>
    </lineage>
</organism>
<dbReference type="AlphaFoldDB" id="A0AAV3YZ21"/>
<dbReference type="GO" id="GO:0005634">
    <property type="term" value="C:nucleus"/>
    <property type="evidence" value="ECO:0007669"/>
    <property type="project" value="UniProtKB-SubCell"/>
</dbReference>
<dbReference type="Proteomes" id="UP000735302">
    <property type="component" value="Unassembled WGS sequence"/>
</dbReference>
<feature type="region of interest" description="Disordered" evidence="2">
    <location>
        <begin position="225"/>
        <end position="257"/>
    </location>
</feature>
<comment type="caution">
    <text evidence="5">The sequence shown here is derived from an EMBL/GenBank/DDBJ whole genome shotgun (WGS) entry which is preliminary data.</text>
</comment>
<dbReference type="GO" id="GO:0006357">
    <property type="term" value="P:regulation of transcription by RNA polymerase II"/>
    <property type="evidence" value="ECO:0007669"/>
    <property type="project" value="TreeGrafter"/>
</dbReference>
<dbReference type="EMBL" id="BLXT01001760">
    <property type="protein sequence ID" value="GFN87627.1"/>
    <property type="molecule type" value="Genomic_DNA"/>
</dbReference>
<evidence type="ECO:0000313" key="5">
    <source>
        <dbReference type="EMBL" id="GFN87627.1"/>
    </source>
</evidence>
<feature type="compositionally biased region" description="Polar residues" evidence="2">
    <location>
        <begin position="225"/>
        <end position="236"/>
    </location>
</feature>
<gene>
    <name evidence="5" type="ORF">PoB_001413300</name>
</gene>
<dbReference type="PROSITE" id="PS51029">
    <property type="entry name" value="MADF"/>
    <property type="match status" value="1"/>
</dbReference>
<name>A0AAV3YZ21_9GAST</name>
<protein>
    <submittedName>
        <fullName evidence="5">Transcription factor adf-1</fullName>
    </submittedName>
</protein>
<dbReference type="PROSITE" id="PS51031">
    <property type="entry name" value="BESS"/>
    <property type="match status" value="1"/>
</dbReference>
<keyword evidence="1" id="KW-0539">Nucleus</keyword>
<evidence type="ECO:0000256" key="2">
    <source>
        <dbReference type="SAM" id="MobiDB-lite"/>
    </source>
</evidence>
<feature type="compositionally biased region" description="Polar residues" evidence="2">
    <location>
        <begin position="247"/>
        <end position="257"/>
    </location>
</feature>